<dbReference type="FunFam" id="2.60.40.60:FF:000092">
    <property type="entry name" value="Protocadherin 8"/>
    <property type="match status" value="1"/>
</dbReference>
<evidence type="ECO:0000256" key="4">
    <source>
        <dbReference type="ARBA" id="ARBA00022837"/>
    </source>
</evidence>
<keyword evidence="5" id="KW-1133">Transmembrane helix</keyword>
<evidence type="ECO:0000256" key="2">
    <source>
        <dbReference type="ARBA" id="ARBA00022692"/>
    </source>
</evidence>
<dbReference type="GO" id="GO:0007156">
    <property type="term" value="P:homophilic cell adhesion via plasma membrane adhesion molecules"/>
    <property type="evidence" value="ECO:0007669"/>
    <property type="project" value="InterPro"/>
</dbReference>
<reference evidence="12" key="1">
    <citation type="submission" date="2016-06" db="UniProtKB">
        <authorList>
            <consortium name="WormBaseParasite"/>
        </authorList>
    </citation>
    <scope>IDENTIFICATION</scope>
</reference>
<organism evidence="12">
    <name type="scientific">Echinostoma caproni</name>
    <dbReference type="NCBI Taxonomy" id="27848"/>
    <lineage>
        <taxon>Eukaryota</taxon>
        <taxon>Metazoa</taxon>
        <taxon>Spiralia</taxon>
        <taxon>Lophotrochozoa</taxon>
        <taxon>Platyhelminthes</taxon>
        <taxon>Trematoda</taxon>
        <taxon>Digenea</taxon>
        <taxon>Plagiorchiida</taxon>
        <taxon>Echinostomata</taxon>
        <taxon>Echinostomatoidea</taxon>
        <taxon>Echinostomatidae</taxon>
        <taxon>Echinostoma</taxon>
    </lineage>
</organism>
<reference evidence="10 11" key="2">
    <citation type="submission" date="2018-11" db="EMBL/GenBank/DDBJ databases">
        <authorList>
            <consortium name="Pathogen Informatics"/>
        </authorList>
    </citation>
    <scope>NUCLEOTIDE SEQUENCE [LARGE SCALE GENOMIC DNA]</scope>
    <source>
        <strain evidence="10 11">Egypt</strain>
    </source>
</reference>
<dbReference type="PANTHER" id="PTHR24028:SF146">
    <property type="entry name" value="CADHERIN 96CB, ISOFORM D-RELATED"/>
    <property type="match status" value="1"/>
</dbReference>
<dbReference type="Gene3D" id="2.60.40.60">
    <property type="entry name" value="Cadherins"/>
    <property type="match status" value="3"/>
</dbReference>
<keyword evidence="11" id="KW-1185">Reference proteome</keyword>
<evidence type="ECO:0000259" key="9">
    <source>
        <dbReference type="PROSITE" id="PS50268"/>
    </source>
</evidence>
<evidence type="ECO:0000256" key="7">
    <source>
        <dbReference type="ARBA" id="ARBA00023180"/>
    </source>
</evidence>
<evidence type="ECO:0000313" key="11">
    <source>
        <dbReference type="Proteomes" id="UP000272942"/>
    </source>
</evidence>
<proteinExistence type="predicted"/>
<dbReference type="Proteomes" id="UP000272942">
    <property type="component" value="Unassembled WGS sequence"/>
</dbReference>
<dbReference type="PANTHER" id="PTHR24028">
    <property type="entry name" value="CADHERIN-87A"/>
    <property type="match status" value="1"/>
</dbReference>
<comment type="subcellular location">
    <subcellularLocation>
        <location evidence="1">Membrane</location>
        <topology evidence="1">Single-pass membrane protein</topology>
    </subcellularLocation>
</comment>
<dbReference type="PROSITE" id="PS00232">
    <property type="entry name" value="CADHERIN_1"/>
    <property type="match status" value="2"/>
</dbReference>
<dbReference type="SMART" id="SM00112">
    <property type="entry name" value="CA"/>
    <property type="match status" value="3"/>
</dbReference>
<keyword evidence="6" id="KW-0472">Membrane</keyword>
<keyword evidence="7" id="KW-0325">Glycoprotein</keyword>
<dbReference type="InterPro" id="IPR015919">
    <property type="entry name" value="Cadherin-like_sf"/>
</dbReference>
<dbReference type="Pfam" id="PF00028">
    <property type="entry name" value="Cadherin"/>
    <property type="match status" value="2"/>
</dbReference>
<dbReference type="PRINTS" id="PR00205">
    <property type="entry name" value="CADHERIN"/>
</dbReference>
<dbReference type="CDD" id="cd11304">
    <property type="entry name" value="Cadherin_repeat"/>
    <property type="match status" value="4"/>
</dbReference>
<dbReference type="InterPro" id="IPR050174">
    <property type="entry name" value="Protocadherin/Cadherin-CA"/>
</dbReference>
<evidence type="ECO:0000256" key="5">
    <source>
        <dbReference type="ARBA" id="ARBA00022989"/>
    </source>
</evidence>
<feature type="domain" description="Cadherin" evidence="9">
    <location>
        <begin position="598"/>
        <end position="725"/>
    </location>
</feature>
<protein>
    <submittedName>
        <fullName evidence="12">Cadherin domain-containing protein</fullName>
    </submittedName>
</protein>
<dbReference type="GO" id="GO:0005509">
    <property type="term" value="F:calcium ion binding"/>
    <property type="evidence" value="ECO:0007669"/>
    <property type="project" value="UniProtKB-UniRule"/>
</dbReference>
<evidence type="ECO:0000256" key="3">
    <source>
        <dbReference type="ARBA" id="ARBA00022737"/>
    </source>
</evidence>
<dbReference type="PROSITE" id="PS50268">
    <property type="entry name" value="CADHERIN_2"/>
    <property type="match status" value="3"/>
</dbReference>
<evidence type="ECO:0000256" key="1">
    <source>
        <dbReference type="ARBA" id="ARBA00004167"/>
    </source>
</evidence>
<sequence>MTILAEQPRLYPGPTYELNYTISEGSSIPQMLGNLVLDLGLTDWMLKQTMAGLPEKHRDNSNLPLSIDVIANAGQVHSATLNEPSTPKLRLFPSNQWGKNDLPGAKRELPAALDPDLCENGFVQYKLMPAFIDDSSESIPFQLSITPRPRNRTQIELVLQRPLDREVRDSYDLFVVAMDQSRTEPRRTGTLNIRVMVEDVNDCRPIFDLGDLIDRGGACVPGTEAYRPTMHIRVPENKGPVPWLLKHLRAYDADSGANGKVHFELGSRTHQLTRKYFRLNSTSGELWVVELLDREKTPLLDGVHRLVVLALDSGTPVRSSQLLILVYLLDENDNAPRIRIMGEDVQTTQNSIQTEQLNELSQQFWVNQEKVSSLWPDDPQWPVDLRLVGVHSPGQVVATLVASDLDRGANGTVDCRVGHQWPRSEKRSSDEWIGGGWFKLNPLLMYNDAGSVSSTRQSAESINHSLEPRSTGKYWNQTQEKSYTLEALKITASYETQMPHQASELIYRLPMDRNKKDVIKLFTVNAESGQVILLRDDTTNYHSNGKYTLKLQVRLISQEAEGNLTDSIDLFVHIQFTPRADLVLYFTPIEDGRFHLDNSSVIHLDVPENAPIGSFLNPISIVYCSTVGPQACQMELRNAGLSTLQSSVLSKEFCIQELPNSEWFSQTGQKGVPYAIITKSELDREAQAEYRLRLFVYKSPDSIDAVHARTLIIQVTDVNDNGPVLMDPFYPVTRWPPSMLLCTVPYPKMSHEQADNPIFVTNISMSFQEQQGYPIFHIQALDRDAGEHGSLTYSLDYVFRCVDGKAMQLKVFEGVKLESTSGLLHVASQMSISSVAT</sequence>
<dbReference type="AlphaFoldDB" id="A0A183A5T7"/>
<dbReference type="GO" id="GO:0005886">
    <property type="term" value="C:plasma membrane"/>
    <property type="evidence" value="ECO:0007669"/>
    <property type="project" value="InterPro"/>
</dbReference>
<dbReference type="OrthoDB" id="6252479at2759"/>
<gene>
    <name evidence="10" type="ORF">ECPE_LOCUS2322</name>
</gene>
<feature type="domain" description="Cadherin" evidence="9">
    <location>
        <begin position="112"/>
        <end position="207"/>
    </location>
</feature>
<keyword evidence="3" id="KW-0677">Repeat</keyword>
<dbReference type="InterPro" id="IPR002126">
    <property type="entry name" value="Cadherin-like_dom"/>
</dbReference>
<keyword evidence="4 8" id="KW-0106">Calcium</keyword>
<accession>A0A183A5T7</accession>
<dbReference type="InterPro" id="IPR020894">
    <property type="entry name" value="Cadherin_CS"/>
</dbReference>
<evidence type="ECO:0000313" key="12">
    <source>
        <dbReference type="WBParaSite" id="ECPE_0000232201-mRNA-1"/>
    </source>
</evidence>
<evidence type="ECO:0000256" key="8">
    <source>
        <dbReference type="PROSITE-ProRule" id="PRU00043"/>
    </source>
</evidence>
<dbReference type="SUPFAM" id="SSF49313">
    <property type="entry name" value="Cadherin-like"/>
    <property type="match status" value="4"/>
</dbReference>
<dbReference type="WBParaSite" id="ECPE_0000232201-mRNA-1">
    <property type="protein sequence ID" value="ECPE_0000232201-mRNA-1"/>
    <property type="gene ID" value="ECPE_0000232201"/>
</dbReference>
<dbReference type="EMBL" id="UZAN01039542">
    <property type="protein sequence ID" value="VDP66094.1"/>
    <property type="molecule type" value="Genomic_DNA"/>
</dbReference>
<evidence type="ECO:0000313" key="10">
    <source>
        <dbReference type="EMBL" id="VDP66094.1"/>
    </source>
</evidence>
<feature type="domain" description="Cadherin" evidence="9">
    <location>
        <begin position="226"/>
        <end position="338"/>
    </location>
</feature>
<name>A0A183A5T7_9TREM</name>
<evidence type="ECO:0000256" key="6">
    <source>
        <dbReference type="ARBA" id="ARBA00023136"/>
    </source>
</evidence>
<keyword evidence="2" id="KW-0812">Transmembrane</keyword>